<dbReference type="Gene3D" id="3.40.532.10">
    <property type="entry name" value="Peptidase C12, ubiquitin carboxyl-terminal hydrolase"/>
    <property type="match status" value="1"/>
</dbReference>
<dbReference type="RefSeq" id="XP_040747330.1">
    <property type="nucleotide sequence ID" value="XM_040886097.1"/>
</dbReference>
<feature type="site" description="Transition state stabilizer" evidence="12">
    <location>
        <position position="84"/>
    </location>
</feature>
<organism evidence="16 17">
    <name type="scientific">Linderina pennispora</name>
    <dbReference type="NCBI Taxonomy" id="61395"/>
    <lineage>
        <taxon>Eukaryota</taxon>
        <taxon>Fungi</taxon>
        <taxon>Fungi incertae sedis</taxon>
        <taxon>Zoopagomycota</taxon>
        <taxon>Kickxellomycotina</taxon>
        <taxon>Kickxellomycetes</taxon>
        <taxon>Kickxellales</taxon>
        <taxon>Kickxellaceae</taxon>
        <taxon>Linderina</taxon>
    </lineage>
</organism>
<feature type="site" description="Important for enzyme activity" evidence="11 12">
    <location>
        <position position="167"/>
    </location>
</feature>
<dbReference type="Pfam" id="PF01088">
    <property type="entry name" value="Peptidase_C12"/>
    <property type="match status" value="1"/>
</dbReference>
<comment type="catalytic activity">
    <reaction evidence="1 9 12 13">
        <text>Thiol-dependent hydrolysis of ester, thioester, amide, peptide and isopeptide bonds formed by the C-terminal Gly of ubiquitin (a 76-residue protein attached to proteins as an intracellular targeting signal).</text>
        <dbReference type="EC" id="3.4.19.12"/>
    </reaction>
</comment>
<evidence type="ECO:0000256" key="12">
    <source>
        <dbReference type="PROSITE-ProRule" id="PRU01393"/>
    </source>
</evidence>
<dbReference type="InterPro" id="IPR001578">
    <property type="entry name" value="Peptidase_C12_UCH"/>
</dbReference>
<keyword evidence="8" id="KW-0539">Nucleus</keyword>
<dbReference type="GO" id="GO:0006511">
    <property type="term" value="P:ubiquitin-dependent protein catabolic process"/>
    <property type="evidence" value="ECO:0007669"/>
    <property type="project" value="UniProtKB-UniRule"/>
</dbReference>
<feature type="coiled-coil region" evidence="14">
    <location>
        <begin position="214"/>
        <end position="263"/>
    </location>
</feature>
<protein>
    <recommendedName>
        <fullName evidence="9 13">Ubiquitin carboxyl-terminal hydrolase</fullName>
        <ecNumber evidence="9 13">3.4.19.12</ecNumber>
    </recommendedName>
</protein>
<evidence type="ECO:0000313" key="17">
    <source>
        <dbReference type="Proteomes" id="UP000193922"/>
    </source>
</evidence>
<dbReference type="Pfam" id="PF18031">
    <property type="entry name" value="UCH_C"/>
    <property type="match status" value="1"/>
</dbReference>
<dbReference type="PROSITE" id="PS52049">
    <property type="entry name" value="ULD"/>
    <property type="match status" value="1"/>
</dbReference>
<keyword evidence="14" id="KW-0175">Coiled coil</keyword>
<evidence type="ECO:0000256" key="4">
    <source>
        <dbReference type="ARBA" id="ARBA00022670"/>
    </source>
</evidence>
<dbReference type="GO" id="GO:0016579">
    <property type="term" value="P:protein deubiquitination"/>
    <property type="evidence" value="ECO:0007669"/>
    <property type="project" value="InterPro"/>
</dbReference>
<dbReference type="STRING" id="61395.A0A1Y1WKN4"/>
<evidence type="ECO:0000256" key="10">
    <source>
        <dbReference type="PIRSR" id="PIRSR038120-1"/>
    </source>
</evidence>
<comment type="similarity">
    <text evidence="3 9 12 13">Belongs to the peptidase C12 family.</text>
</comment>
<evidence type="ECO:0000256" key="9">
    <source>
        <dbReference type="PIRNR" id="PIRNR038120"/>
    </source>
</evidence>
<accession>A0A1Y1WKN4</accession>
<keyword evidence="17" id="KW-1185">Reference proteome</keyword>
<dbReference type="GO" id="GO:0004843">
    <property type="term" value="F:cysteine-type deubiquitinase activity"/>
    <property type="evidence" value="ECO:0007669"/>
    <property type="project" value="UniProtKB-UniRule"/>
</dbReference>
<dbReference type="PANTHER" id="PTHR10589">
    <property type="entry name" value="UBIQUITIN CARBOXYL-TERMINAL HYDROLASE"/>
    <property type="match status" value="1"/>
</dbReference>
<evidence type="ECO:0000313" key="16">
    <source>
        <dbReference type="EMBL" id="ORX74119.1"/>
    </source>
</evidence>
<comment type="caution">
    <text evidence="16">The sequence shown here is derived from an EMBL/GenBank/DDBJ whole genome shotgun (WGS) entry which is preliminary data.</text>
</comment>
<dbReference type="PIRSF" id="PIRSF038120">
    <property type="entry name" value="Ubiquitinyl_hydrolase_UCH37"/>
    <property type="match status" value="1"/>
</dbReference>
<gene>
    <name evidence="16" type="ORF">DL89DRAFT_264081</name>
</gene>
<evidence type="ECO:0000256" key="1">
    <source>
        <dbReference type="ARBA" id="ARBA00000707"/>
    </source>
</evidence>
<feature type="active site" description="Nucleophile" evidence="10 12">
    <location>
        <position position="90"/>
    </location>
</feature>
<evidence type="ECO:0000256" key="8">
    <source>
        <dbReference type="ARBA" id="ARBA00023242"/>
    </source>
</evidence>
<evidence type="ECO:0000256" key="11">
    <source>
        <dbReference type="PIRSR" id="PIRSR038120-2"/>
    </source>
</evidence>
<dbReference type="Proteomes" id="UP000193922">
    <property type="component" value="Unassembled WGS sequence"/>
</dbReference>
<evidence type="ECO:0000256" key="2">
    <source>
        <dbReference type="ARBA" id="ARBA00004123"/>
    </source>
</evidence>
<dbReference type="PRINTS" id="PR00707">
    <property type="entry name" value="UBCTHYDRLASE"/>
</dbReference>
<dbReference type="CDD" id="cd09617">
    <property type="entry name" value="Peptidase_C12_UCH37_BAP1"/>
    <property type="match status" value="1"/>
</dbReference>
<dbReference type="InterPro" id="IPR038765">
    <property type="entry name" value="Papain-like_cys_pep_sf"/>
</dbReference>
<evidence type="ECO:0000256" key="3">
    <source>
        <dbReference type="ARBA" id="ARBA00009326"/>
    </source>
</evidence>
<dbReference type="InterPro" id="IPR036959">
    <property type="entry name" value="Peptidase_C12_UCH_sf"/>
</dbReference>
<keyword evidence="5 9" id="KW-0833">Ubl conjugation pathway</keyword>
<dbReference type="FunFam" id="3.40.532.10:FF:000003">
    <property type="entry name" value="Ubiquitin carboxyl-terminal hydrolase"/>
    <property type="match status" value="1"/>
</dbReference>
<dbReference type="InterPro" id="IPR041507">
    <property type="entry name" value="UCH_C"/>
</dbReference>
<reference evidence="16 17" key="1">
    <citation type="submission" date="2016-07" db="EMBL/GenBank/DDBJ databases">
        <title>Pervasive Adenine N6-methylation of Active Genes in Fungi.</title>
        <authorList>
            <consortium name="DOE Joint Genome Institute"/>
            <person name="Mondo S.J."/>
            <person name="Dannebaum R.O."/>
            <person name="Kuo R.C."/>
            <person name="Labutti K."/>
            <person name="Haridas S."/>
            <person name="Kuo A."/>
            <person name="Salamov A."/>
            <person name="Ahrendt S.R."/>
            <person name="Lipzen A."/>
            <person name="Sullivan W."/>
            <person name="Andreopoulos W.B."/>
            <person name="Clum A."/>
            <person name="Lindquist E."/>
            <person name="Daum C."/>
            <person name="Ramamoorthy G.K."/>
            <person name="Gryganskyi A."/>
            <person name="Culley D."/>
            <person name="Magnuson J.K."/>
            <person name="James T.Y."/>
            <person name="O'Malley M.A."/>
            <person name="Stajich J.E."/>
            <person name="Spatafora J.W."/>
            <person name="Visel A."/>
            <person name="Grigoriev I.V."/>
        </authorList>
    </citation>
    <scope>NUCLEOTIDE SEQUENCE [LARGE SCALE GENOMIC DNA]</scope>
    <source>
        <strain evidence="16 17">ATCC 12442</strain>
    </source>
</reference>
<proteinExistence type="inferred from homology"/>
<dbReference type="GO" id="GO:0005737">
    <property type="term" value="C:cytoplasm"/>
    <property type="evidence" value="ECO:0007669"/>
    <property type="project" value="TreeGrafter"/>
</dbReference>
<evidence type="ECO:0000256" key="13">
    <source>
        <dbReference type="RuleBase" id="RU361215"/>
    </source>
</evidence>
<sequence length="331" mass="37267">MSLENGNWCLIESDPGVFTELIQNMGVRDVQVEELYSLDADTLNSIAPVYGLVFLFKWQQSSGKPRAQTEQPTSSPENVYFAQQIINNACATQAILCSTNFRSFSVDLPPDMRGLALTNSDQIRNVHNSFARSDPFISDMAKPATDDDDVFHFISYVPAAGRLYELDGLKPGPIDHGPAENWLERVGEVIQERMSEYSESEIRFNLMAVIGDRRKGLRNKIDKVEADIARLASRLDELRLEDKDESRAEAEAVQTEIGQLNSQRADLAYKVQVENGKFERYKFDNSLRKHNFIPLIYQLAKAMAGKGSLAPAIEDAKKKAQSRPQQTQQPF</sequence>
<keyword evidence="6 9" id="KW-0378">Hydrolase</keyword>
<evidence type="ECO:0000256" key="5">
    <source>
        <dbReference type="ARBA" id="ARBA00022786"/>
    </source>
</evidence>
<feature type="active site" description="Proton donor" evidence="10 12">
    <location>
        <position position="152"/>
    </location>
</feature>
<dbReference type="EC" id="3.4.19.12" evidence="9 13"/>
<keyword evidence="4 9" id="KW-0645">Protease</keyword>
<evidence type="ECO:0000256" key="6">
    <source>
        <dbReference type="ARBA" id="ARBA00022801"/>
    </source>
</evidence>
<dbReference type="GO" id="GO:0005634">
    <property type="term" value="C:nucleus"/>
    <property type="evidence" value="ECO:0007669"/>
    <property type="project" value="UniProtKB-SubCell"/>
</dbReference>
<feature type="domain" description="UCH catalytic" evidence="15">
    <location>
        <begin position="7"/>
        <end position="211"/>
    </location>
</feature>
<comment type="subcellular location">
    <subcellularLocation>
        <location evidence="2">Nucleus</location>
    </subcellularLocation>
</comment>
<dbReference type="GeneID" id="63802745"/>
<dbReference type="InterPro" id="IPR017390">
    <property type="entry name" value="Ubiquitinyl_hydrolase_UCH37"/>
</dbReference>
<dbReference type="PANTHER" id="PTHR10589:SF16">
    <property type="entry name" value="UBIQUITIN CARBOXYL-TERMINAL HYDROLASE ISOZYME L5"/>
    <property type="match status" value="1"/>
</dbReference>
<dbReference type="Gene3D" id="1.20.58.860">
    <property type="match status" value="1"/>
</dbReference>
<dbReference type="EMBL" id="MCFD01000001">
    <property type="protein sequence ID" value="ORX74119.1"/>
    <property type="molecule type" value="Genomic_DNA"/>
</dbReference>
<evidence type="ECO:0000259" key="15">
    <source>
        <dbReference type="PROSITE" id="PS52048"/>
    </source>
</evidence>
<evidence type="ECO:0000256" key="14">
    <source>
        <dbReference type="SAM" id="Coils"/>
    </source>
</evidence>
<dbReference type="PROSITE" id="PS52048">
    <property type="entry name" value="UCH_DOMAIN"/>
    <property type="match status" value="1"/>
</dbReference>
<dbReference type="AlphaFoldDB" id="A0A1Y1WKN4"/>
<evidence type="ECO:0000256" key="7">
    <source>
        <dbReference type="ARBA" id="ARBA00022807"/>
    </source>
</evidence>
<keyword evidence="7 9" id="KW-0788">Thiol protease</keyword>
<name>A0A1Y1WKN4_9FUNG</name>
<dbReference type="SUPFAM" id="SSF54001">
    <property type="entry name" value="Cysteine proteinases"/>
    <property type="match status" value="1"/>
</dbReference>
<dbReference type="OrthoDB" id="1924260at2759"/>